<reference evidence="2 3" key="1">
    <citation type="journal article" date="2017" name="PLoS Biol.">
        <title>The sea cucumber genome provides insights into morphological evolution and visceral regeneration.</title>
        <authorList>
            <person name="Zhang X."/>
            <person name="Sun L."/>
            <person name="Yuan J."/>
            <person name="Sun Y."/>
            <person name="Gao Y."/>
            <person name="Zhang L."/>
            <person name="Li S."/>
            <person name="Dai H."/>
            <person name="Hamel J.F."/>
            <person name="Liu C."/>
            <person name="Yu Y."/>
            <person name="Liu S."/>
            <person name="Lin W."/>
            <person name="Guo K."/>
            <person name="Jin S."/>
            <person name="Xu P."/>
            <person name="Storey K.B."/>
            <person name="Huan P."/>
            <person name="Zhang T."/>
            <person name="Zhou Y."/>
            <person name="Zhang J."/>
            <person name="Lin C."/>
            <person name="Li X."/>
            <person name="Xing L."/>
            <person name="Huo D."/>
            <person name="Sun M."/>
            <person name="Wang L."/>
            <person name="Mercier A."/>
            <person name="Li F."/>
            <person name="Yang H."/>
            <person name="Xiang J."/>
        </authorList>
    </citation>
    <scope>NUCLEOTIDE SEQUENCE [LARGE SCALE GENOMIC DNA]</scope>
    <source>
        <strain evidence="2">Shaxun</strain>
        <tissue evidence="2">Muscle</tissue>
    </source>
</reference>
<sequence length="243" mass="27507">MVGAKRTRKFWLKMPPRLLEMALPRPSALATELVRGAPLLSVLTVELRDYTSTNAVELDNQTGNPPLRLRKVLCKMNGNCGSGDPSLPTQADESRRPPVQNENTQRIGSSESDARQQLEFENELLREPLQLSQHWFHSQEFVVREEADTPITHEVGEVLDLPTQTEPNQNIGEDLMVSNGQEMVQASINEEPVIKKCQLCSDPFQGNHVFQVTHCHLCDRFLDHGPYDALPRRVNWDPTITVH</sequence>
<gene>
    <name evidence="2" type="ORF">BSL78_20482</name>
</gene>
<dbReference type="Proteomes" id="UP000230750">
    <property type="component" value="Unassembled WGS sequence"/>
</dbReference>
<accession>A0A2G8K3T8</accession>
<proteinExistence type="predicted"/>
<comment type="caution">
    <text evidence="2">The sequence shown here is derived from an EMBL/GenBank/DDBJ whole genome shotgun (WGS) entry which is preliminary data.</text>
</comment>
<evidence type="ECO:0000256" key="1">
    <source>
        <dbReference type="SAM" id="MobiDB-lite"/>
    </source>
</evidence>
<dbReference type="AlphaFoldDB" id="A0A2G8K3T8"/>
<dbReference type="EMBL" id="MRZV01000916">
    <property type="protein sequence ID" value="PIK42662.1"/>
    <property type="molecule type" value="Genomic_DNA"/>
</dbReference>
<protein>
    <submittedName>
        <fullName evidence="2">Uncharacterized protein</fullName>
    </submittedName>
</protein>
<organism evidence="2 3">
    <name type="scientific">Stichopus japonicus</name>
    <name type="common">Sea cucumber</name>
    <dbReference type="NCBI Taxonomy" id="307972"/>
    <lineage>
        <taxon>Eukaryota</taxon>
        <taxon>Metazoa</taxon>
        <taxon>Echinodermata</taxon>
        <taxon>Eleutherozoa</taxon>
        <taxon>Echinozoa</taxon>
        <taxon>Holothuroidea</taxon>
        <taxon>Aspidochirotacea</taxon>
        <taxon>Aspidochirotida</taxon>
        <taxon>Stichopodidae</taxon>
        <taxon>Apostichopus</taxon>
    </lineage>
</organism>
<feature type="compositionally biased region" description="Polar residues" evidence="1">
    <location>
        <begin position="100"/>
        <end position="111"/>
    </location>
</feature>
<evidence type="ECO:0000313" key="2">
    <source>
        <dbReference type="EMBL" id="PIK42662.1"/>
    </source>
</evidence>
<keyword evidence="3" id="KW-1185">Reference proteome</keyword>
<evidence type="ECO:0000313" key="3">
    <source>
        <dbReference type="Proteomes" id="UP000230750"/>
    </source>
</evidence>
<name>A0A2G8K3T8_STIJA</name>
<feature type="region of interest" description="Disordered" evidence="1">
    <location>
        <begin position="80"/>
        <end position="114"/>
    </location>
</feature>